<dbReference type="InterPro" id="IPR029058">
    <property type="entry name" value="AB_hydrolase_fold"/>
</dbReference>
<evidence type="ECO:0000256" key="2">
    <source>
        <dbReference type="ARBA" id="ARBA00022645"/>
    </source>
</evidence>
<dbReference type="Proteomes" id="UP000813385">
    <property type="component" value="Unassembled WGS sequence"/>
</dbReference>
<gene>
    <name evidence="8" type="ORF">B0T11DRAFT_257028</name>
</gene>
<dbReference type="GO" id="GO:0006508">
    <property type="term" value="P:proteolysis"/>
    <property type="evidence" value="ECO:0007669"/>
    <property type="project" value="UniProtKB-KW"/>
</dbReference>
<dbReference type="PRINTS" id="PR00724">
    <property type="entry name" value="CRBOXYPTASEC"/>
</dbReference>
<dbReference type="PROSITE" id="PS00131">
    <property type="entry name" value="CARBOXYPEPT_SER_SER"/>
    <property type="match status" value="1"/>
</dbReference>
<dbReference type="EMBL" id="JAGPXD010000003">
    <property type="protein sequence ID" value="KAH7363300.1"/>
    <property type="molecule type" value="Genomic_DNA"/>
</dbReference>
<accession>A0A8K0X5Y8</accession>
<dbReference type="AlphaFoldDB" id="A0A8K0X5Y8"/>
<dbReference type="InterPro" id="IPR018202">
    <property type="entry name" value="Ser_caboxypep_ser_AS"/>
</dbReference>
<dbReference type="Gene3D" id="1.10.287.410">
    <property type="match status" value="1"/>
</dbReference>
<dbReference type="PANTHER" id="PTHR11802">
    <property type="entry name" value="SERINE PROTEASE FAMILY S10 SERINE CARBOXYPEPTIDASE"/>
    <property type="match status" value="1"/>
</dbReference>
<dbReference type="Gene3D" id="3.40.50.1820">
    <property type="entry name" value="alpha/beta hydrolase"/>
    <property type="match status" value="1"/>
</dbReference>
<keyword evidence="3 6" id="KW-0645">Protease</keyword>
<dbReference type="GO" id="GO:0004185">
    <property type="term" value="F:serine-type carboxypeptidase activity"/>
    <property type="evidence" value="ECO:0007669"/>
    <property type="project" value="UniProtKB-UniRule"/>
</dbReference>
<feature type="region of interest" description="Disordered" evidence="7">
    <location>
        <begin position="485"/>
        <end position="506"/>
    </location>
</feature>
<sequence length="506" mass="55642">MPTIRHLALLLAAVGATKAAPSSGYKTVNSTFGADALRYKTWDADNTFPCNGGSRRHAGWADLDDRHLFFWYHEARHDPSKAPLLIWHQGGPGGSSLHGMMYENGPCLSDGPNATRFNPNAWTERFNVVYLDQPAGVGLSYLSDSRSGEVPRPPPSRTPESALDSVAFVRMLYQAFPSLAAVDLHLSGESYAGRYVPGFAARILEYNDFLPPSDPAVIPLRSILVGNPMIRPAIQFPSTHEVSCFPWRDSYPPHLEQDDCLRAEANLPRCEAQLLACERGGPSSALCAMAEASCASGFFEIFQNATRSIYDRRRRHCPGPGNCYPDIAECQAYLNDPAILEDELEVTAQTGGAVTSWNMMDMPTFKRYVASGDFFEPTTPVLSELLRHGLDVLIYVGVTDIICNPDGVLESLRGVEWNGRPQFKGSPWEDLPWTESSGGSAGRVKAEQKLWLVEVEGAGHMVPYDQPESALRLVGHWLDHLDGGKTQVSVDEGSQYPLDDDRGLEL</sequence>
<evidence type="ECO:0000313" key="8">
    <source>
        <dbReference type="EMBL" id="KAH7363300.1"/>
    </source>
</evidence>
<evidence type="ECO:0000256" key="4">
    <source>
        <dbReference type="ARBA" id="ARBA00022801"/>
    </source>
</evidence>
<dbReference type="GO" id="GO:0000324">
    <property type="term" value="C:fungal-type vacuole"/>
    <property type="evidence" value="ECO:0007669"/>
    <property type="project" value="TreeGrafter"/>
</dbReference>
<organism evidence="8 9">
    <name type="scientific">Plectosphaerella cucumerina</name>
    <dbReference type="NCBI Taxonomy" id="40658"/>
    <lineage>
        <taxon>Eukaryota</taxon>
        <taxon>Fungi</taxon>
        <taxon>Dikarya</taxon>
        <taxon>Ascomycota</taxon>
        <taxon>Pezizomycotina</taxon>
        <taxon>Sordariomycetes</taxon>
        <taxon>Hypocreomycetidae</taxon>
        <taxon>Glomerellales</taxon>
        <taxon>Plectosphaerellaceae</taxon>
        <taxon>Plectosphaerella</taxon>
    </lineage>
</organism>
<keyword evidence="4 6" id="KW-0378">Hydrolase</keyword>
<dbReference type="SUPFAM" id="SSF53474">
    <property type="entry name" value="alpha/beta-Hydrolases"/>
    <property type="match status" value="1"/>
</dbReference>
<evidence type="ECO:0000256" key="6">
    <source>
        <dbReference type="RuleBase" id="RU361156"/>
    </source>
</evidence>
<dbReference type="PROSITE" id="PS00560">
    <property type="entry name" value="CARBOXYPEPT_SER_HIS"/>
    <property type="match status" value="1"/>
</dbReference>
<dbReference type="EC" id="3.4.16.-" evidence="6"/>
<keyword evidence="5" id="KW-0325">Glycoprotein</keyword>
<dbReference type="PANTHER" id="PTHR11802:SF432">
    <property type="entry name" value="Y, PUTATIVE-RELATED"/>
    <property type="match status" value="1"/>
</dbReference>
<protein>
    <recommendedName>
        <fullName evidence="6">Carboxypeptidase</fullName>
        <ecNumber evidence="6">3.4.16.-</ecNumber>
    </recommendedName>
</protein>
<proteinExistence type="inferred from homology"/>
<evidence type="ECO:0000256" key="1">
    <source>
        <dbReference type="ARBA" id="ARBA00009431"/>
    </source>
</evidence>
<dbReference type="InterPro" id="IPR001563">
    <property type="entry name" value="Peptidase_S10"/>
</dbReference>
<keyword evidence="9" id="KW-1185">Reference proteome</keyword>
<comment type="similarity">
    <text evidence="1 6">Belongs to the peptidase S10 family.</text>
</comment>
<comment type="caution">
    <text evidence="8">The sequence shown here is derived from an EMBL/GenBank/DDBJ whole genome shotgun (WGS) entry which is preliminary data.</text>
</comment>
<evidence type="ECO:0000256" key="3">
    <source>
        <dbReference type="ARBA" id="ARBA00022670"/>
    </source>
</evidence>
<keyword evidence="2 6" id="KW-0121">Carboxypeptidase</keyword>
<reference evidence="8" key="1">
    <citation type="journal article" date="2021" name="Nat. Commun.">
        <title>Genetic determinants of endophytism in the Arabidopsis root mycobiome.</title>
        <authorList>
            <person name="Mesny F."/>
            <person name="Miyauchi S."/>
            <person name="Thiergart T."/>
            <person name="Pickel B."/>
            <person name="Atanasova L."/>
            <person name="Karlsson M."/>
            <person name="Huettel B."/>
            <person name="Barry K.W."/>
            <person name="Haridas S."/>
            <person name="Chen C."/>
            <person name="Bauer D."/>
            <person name="Andreopoulos W."/>
            <person name="Pangilinan J."/>
            <person name="LaButti K."/>
            <person name="Riley R."/>
            <person name="Lipzen A."/>
            <person name="Clum A."/>
            <person name="Drula E."/>
            <person name="Henrissat B."/>
            <person name="Kohler A."/>
            <person name="Grigoriev I.V."/>
            <person name="Martin F.M."/>
            <person name="Hacquard S."/>
        </authorList>
    </citation>
    <scope>NUCLEOTIDE SEQUENCE</scope>
    <source>
        <strain evidence="8">MPI-CAGE-AT-0016</strain>
    </source>
</reference>
<evidence type="ECO:0000313" key="9">
    <source>
        <dbReference type="Proteomes" id="UP000813385"/>
    </source>
</evidence>
<evidence type="ECO:0000256" key="7">
    <source>
        <dbReference type="SAM" id="MobiDB-lite"/>
    </source>
</evidence>
<feature type="chain" id="PRO_5035487751" description="Carboxypeptidase" evidence="6">
    <location>
        <begin position="20"/>
        <end position="506"/>
    </location>
</feature>
<dbReference type="OrthoDB" id="443318at2759"/>
<feature type="signal peptide" evidence="6">
    <location>
        <begin position="1"/>
        <end position="19"/>
    </location>
</feature>
<name>A0A8K0X5Y8_9PEZI</name>
<keyword evidence="6" id="KW-0732">Signal</keyword>
<feature type="region of interest" description="Disordered" evidence="7">
    <location>
        <begin position="142"/>
        <end position="161"/>
    </location>
</feature>
<evidence type="ECO:0000256" key="5">
    <source>
        <dbReference type="ARBA" id="ARBA00023180"/>
    </source>
</evidence>
<dbReference type="InterPro" id="IPR033124">
    <property type="entry name" value="Ser_caboxypep_his_AS"/>
</dbReference>
<dbReference type="Pfam" id="PF00450">
    <property type="entry name" value="Peptidase_S10"/>
    <property type="match status" value="1"/>
</dbReference>